<dbReference type="EMBL" id="QEAM01000193">
    <property type="protein sequence ID" value="TPX44189.1"/>
    <property type="molecule type" value="Genomic_DNA"/>
</dbReference>
<proteinExistence type="predicted"/>
<comment type="caution">
    <text evidence="2">The sequence shown here is derived from an EMBL/GenBank/DDBJ whole genome shotgun (WGS) entry which is preliminary data.</text>
</comment>
<dbReference type="Gene3D" id="1.20.120.1750">
    <property type="match status" value="1"/>
</dbReference>
<reference evidence="2 3" key="1">
    <citation type="journal article" date="2019" name="Sci. Rep.">
        <title>Comparative genomics of chytrid fungi reveal insights into the obligate biotrophic and pathogenic lifestyle of Synchytrium endobioticum.</title>
        <authorList>
            <person name="van de Vossenberg B.T.L.H."/>
            <person name="Warris S."/>
            <person name="Nguyen H.D.T."/>
            <person name="van Gent-Pelzer M.P.E."/>
            <person name="Joly D.L."/>
            <person name="van de Geest H.C."/>
            <person name="Bonants P.J.M."/>
            <person name="Smith D.S."/>
            <person name="Levesque C.A."/>
            <person name="van der Lee T.A.J."/>
        </authorList>
    </citation>
    <scope>NUCLEOTIDE SEQUENCE [LARGE SCALE GENOMIC DNA]</scope>
    <source>
        <strain evidence="2 3">LEV6574</strain>
    </source>
</reference>
<evidence type="ECO:0000313" key="3">
    <source>
        <dbReference type="Proteomes" id="UP000320475"/>
    </source>
</evidence>
<dbReference type="VEuPathDB" id="FungiDB:SeMB42_g00471"/>
<protein>
    <recommendedName>
        <fullName evidence="1">Ariadne domain-containing protein</fullName>
    </recommendedName>
</protein>
<evidence type="ECO:0000313" key="2">
    <source>
        <dbReference type="EMBL" id="TPX44189.1"/>
    </source>
</evidence>
<dbReference type="Proteomes" id="UP000320475">
    <property type="component" value="Unassembled WGS sequence"/>
</dbReference>
<evidence type="ECO:0000259" key="1">
    <source>
        <dbReference type="Pfam" id="PF19422"/>
    </source>
</evidence>
<dbReference type="InterPro" id="IPR045840">
    <property type="entry name" value="Ariadne"/>
</dbReference>
<organism evidence="2 3">
    <name type="scientific">Synchytrium endobioticum</name>
    <dbReference type="NCBI Taxonomy" id="286115"/>
    <lineage>
        <taxon>Eukaryota</taxon>
        <taxon>Fungi</taxon>
        <taxon>Fungi incertae sedis</taxon>
        <taxon>Chytridiomycota</taxon>
        <taxon>Chytridiomycota incertae sedis</taxon>
        <taxon>Chytridiomycetes</taxon>
        <taxon>Synchytriales</taxon>
        <taxon>Synchytriaceae</taxon>
        <taxon>Synchytrium</taxon>
    </lineage>
</organism>
<feature type="domain" description="Ariadne" evidence="1">
    <location>
        <begin position="48"/>
        <end position="179"/>
    </location>
</feature>
<name>A0A507CYA1_9FUNG</name>
<sequence>MQCWKCGAQFCWNCYKDWHGYDKMCNKFDVDQHAAGQSDADLGRASLKRYLHYYTRYTNDMNAVKLTAQAYVKVEENMIKLQTETSLSYIQVQFLRTAVELLLKCRRTLAYTYVCAYYMRRQTPIQENQAQLFEDRQTDLASAVEKLTDLVEHAGGDDWDGRKLETKKIEVLDLTSYCKSRMDVLLTDFVEALAENRYEFTELT</sequence>
<accession>A0A507CYA1</accession>
<dbReference type="OrthoDB" id="10009520at2759"/>
<dbReference type="AlphaFoldDB" id="A0A507CYA1"/>
<dbReference type="Pfam" id="PF19422">
    <property type="entry name" value="Ariadne"/>
    <property type="match status" value="1"/>
</dbReference>
<gene>
    <name evidence="2" type="ORF">SeLEV6574_g04637</name>
</gene>